<dbReference type="Proteomes" id="UP000601435">
    <property type="component" value="Unassembled WGS sequence"/>
</dbReference>
<feature type="non-terminal residue" evidence="7">
    <location>
        <position position="140"/>
    </location>
</feature>
<dbReference type="InterPro" id="IPR023214">
    <property type="entry name" value="HAD_sf"/>
</dbReference>
<evidence type="ECO:0000256" key="1">
    <source>
        <dbReference type="ARBA" id="ARBA00004141"/>
    </source>
</evidence>
<gene>
    <name evidence="7" type="primary">Atp13a1</name>
    <name evidence="7" type="ORF">SNEC2469_LOCUS8251</name>
</gene>
<dbReference type="GO" id="GO:0015662">
    <property type="term" value="F:P-type ion transporter activity"/>
    <property type="evidence" value="ECO:0007669"/>
    <property type="project" value="TreeGrafter"/>
</dbReference>
<comment type="caution">
    <text evidence="7">The sequence shown here is derived from an EMBL/GenBank/DDBJ whole genome shotgun (WGS) entry which is preliminary data.</text>
</comment>
<dbReference type="GO" id="GO:0046872">
    <property type="term" value="F:metal ion binding"/>
    <property type="evidence" value="ECO:0007669"/>
    <property type="project" value="UniProtKB-KW"/>
</dbReference>
<organism evidence="7 8">
    <name type="scientific">Symbiodinium necroappetens</name>
    <dbReference type="NCBI Taxonomy" id="1628268"/>
    <lineage>
        <taxon>Eukaryota</taxon>
        <taxon>Sar</taxon>
        <taxon>Alveolata</taxon>
        <taxon>Dinophyceae</taxon>
        <taxon>Suessiales</taxon>
        <taxon>Symbiodiniaceae</taxon>
        <taxon>Symbiodinium</taxon>
    </lineage>
</organism>
<keyword evidence="4" id="KW-0067">ATP-binding</keyword>
<evidence type="ECO:0000313" key="7">
    <source>
        <dbReference type="EMBL" id="CAE7326912.1"/>
    </source>
</evidence>
<reference evidence="7" key="1">
    <citation type="submission" date="2021-02" db="EMBL/GenBank/DDBJ databases">
        <authorList>
            <person name="Dougan E. K."/>
            <person name="Rhodes N."/>
            <person name="Thang M."/>
            <person name="Chan C."/>
        </authorList>
    </citation>
    <scope>NUCLEOTIDE SEQUENCE</scope>
</reference>
<dbReference type="Pfam" id="PF00702">
    <property type="entry name" value="Hydrolase"/>
    <property type="match status" value="1"/>
</dbReference>
<feature type="non-terminal residue" evidence="7">
    <location>
        <position position="1"/>
    </location>
</feature>
<keyword evidence="8" id="KW-1185">Reference proteome</keyword>
<dbReference type="AlphaFoldDB" id="A0A812P365"/>
<accession>A0A812P365</accession>
<evidence type="ECO:0000313" key="8">
    <source>
        <dbReference type="Proteomes" id="UP000601435"/>
    </source>
</evidence>
<keyword evidence="6" id="KW-1278">Translocase</keyword>
<dbReference type="InterPro" id="IPR006544">
    <property type="entry name" value="P-type_TPase_V"/>
</dbReference>
<evidence type="ECO:0000256" key="2">
    <source>
        <dbReference type="ARBA" id="ARBA00022723"/>
    </source>
</evidence>
<dbReference type="InterPro" id="IPR036412">
    <property type="entry name" value="HAD-like_sf"/>
</dbReference>
<name>A0A812P365_9DINO</name>
<dbReference type="PANTHER" id="PTHR45630:SF7">
    <property type="entry name" value="ENDOPLASMIC RETICULUM TRANSMEMBRANE HELIX TRANSLOCASE"/>
    <property type="match status" value="1"/>
</dbReference>
<evidence type="ECO:0000256" key="6">
    <source>
        <dbReference type="ARBA" id="ARBA00022967"/>
    </source>
</evidence>
<keyword evidence="5" id="KW-0460">Magnesium</keyword>
<protein>
    <submittedName>
        <fullName evidence="7">Atp13a1 protein</fullName>
    </submittedName>
</protein>
<proteinExistence type="predicted"/>
<dbReference type="EMBL" id="CAJNJA010013692">
    <property type="protein sequence ID" value="CAE7326912.1"/>
    <property type="molecule type" value="Genomic_DNA"/>
</dbReference>
<evidence type="ECO:0000256" key="3">
    <source>
        <dbReference type="ARBA" id="ARBA00022741"/>
    </source>
</evidence>
<keyword evidence="2" id="KW-0479">Metal-binding</keyword>
<evidence type="ECO:0000256" key="5">
    <source>
        <dbReference type="ARBA" id="ARBA00022842"/>
    </source>
</evidence>
<dbReference type="SUPFAM" id="SSF56784">
    <property type="entry name" value="HAD-like"/>
    <property type="match status" value="1"/>
</dbReference>
<keyword evidence="3" id="KW-0547">Nucleotide-binding</keyword>
<dbReference type="GO" id="GO:0005524">
    <property type="term" value="F:ATP binding"/>
    <property type="evidence" value="ECO:0007669"/>
    <property type="project" value="UniProtKB-KW"/>
</dbReference>
<dbReference type="GO" id="GO:0019829">
    <property type="term" value="F:ATPase-coupled monoatomic cation transmembrane transporter activity"/>
    <property type="evidence" value="ECO:0007669"/>
    <property type="project" value="TreeGrafter"/>
</dbReference>
<dbReference type="Gene3D" id="3.40.50.1000">
    <property type="entry name" value="HAD superfamily/HAD-like"/>
    <property type="match status" value="1"/>
</dbReference>
<dbReference type="GO" id="GO:0006874">
    <property type="term" value="P:intracellular calcium ion homeostasis"/>
    <property type="evidence" value="ECO:0007669"/>
    <property type="project" value="TreeGrafter"/>
</dbReference>
<dbReference type="PANTHER" id="PTHR45630">
    <property type="entry name" value="CATION-TRANSPORTING ATPASE-RELATED"/>
    <property type="match status" value="1"/>
</dbReference>
<comment type="subcellular location">
    <subcellularLocation>
        <location evidence="1">Membrane</location>
        <topology evidence="1">Multi-pass membrane protein</topology>
    </subcellularLocation>
</comment>
<sequence>EEVAAVVEVATVFARVSPQQKEQVVVALNTKSHTVMVGDGTNDVGALKHAHVGISLMTTSIIPRMPTRPQAQKSVNEMLADNGQVPLVRLGDASIASPFTYKGDSIKCSIQVLRSGRATLCSVLMMYKIMGLNSILSAFA</sequence>
<dbReference type="GO" id="GO:0005789">
    <property type="term" value="C:endoplasmic reticulum membrane"/>
    <property type="evidence" value="ECO:0007669"/>
    <property type="project" value="TreeGrafter"/>
</dbReference>
<dbReference type="OrthoDB" id="48943at2759"/>
<evidence type="ECO:0000256" key="4">
    <source>
        <dbReference type="ARBA" id="ARBA00022840"/>
    </source>
</evidence>